<dbReference type="AlphaFoldDB" id="A0A1V9XXW9"/>
<dbReference type="InParanoid" id="A0A1V9XXW9"/>
<keyword evidence="1" id="KW-1133">Transmembrane helix</keyword>
<dbReference type="Proteomes" id="UP000192247">
    <property type="component" value="Unassembled WGS sequence"/>
</dbReference>
<feature type="transmembrane region" description="Helical" evidence="1">
    <location>
        <begin position="9"/>
        <end position="26"/>
    </location>
</feature>
<accession>A0A1V9XXW9</accession>
<reference evidence="2 3" key="1">
    <citation type="journal article" date="2017" name="Gigascience">
        <title>Draft genome of the honey bee ectoparasitic mite, Tropilaelaps mercedesae, is shaped by the parasitic life history.</title>
        <authorList>
            <person name="Dong X."/>
            <person name="Armstrong S.D."/>
            <person name="Xia D."/>
            <person name="Makepeace B.L."/>
            <person name="Darby A.C."/>
            <person name="Kadowaki T."/>
        </authorList>
    </citation>
    <scope>NUCLEOTIDE SEQUENCE [LARGE SCALE GENOMIC DNA]</scope>
    <source>
        <strain evidence="2">Wuxi-XJTLU</strain>
    </source>
</reference>
<keyword evidence="3" id="KW-1185">Reference proteome</keyword>
<evidence type="ECO:0000256" key="1">
    <source>
        <dbReference type="SAM" id="Phobius"/>
    </source>
</evidence>
<keyword evidence="1" id="KW-0472">Membrane</keyword>
<dbReference type="EMBL" id="MNPL01002435">
    <property type="protein sequence ID" value="OQR78282.1"/>
    <property type="molecule type" value="Genomic_DNA"/>
</dbReference>
<keyword evidence="2" id="KW-0808">Transferase</keyword>
<evidence type="ECO:0000313" key="2">
    <source>
        <dbReference type="EMBL" id="OQR78282.1"/>
    </source>
</evidence>
<protein>
    <submittedName>
        <fullName evidence="2">1-acyl-sn-glycerol-3-phosphate acyltransferase epsilon-like</fullName>
    </submittedName>
</protein>
<name>A0A1V9XXW9_9ACAR</name>
<evidence type="ECO:0000313" key="3">
    <source>
        <dbReference type="Proteomes" id="UP000192247"/>
    </source>
</evidence>
<keyword evidence="1" id="KW-0812">Transmembrane</keyword>
<proteinExistence type="predicted"/>
<feature type="transmembrane region" description="Helical" evidence="1">
    <location>
        <begin position="32"/>
        <end position="52"/>
    </location>
</feature>
<keyword evidence="2" id="KW-0012">Acyltransferase</keyword>
<sequence length="110" mass="12744">MESAGKWENAMRSLVVGVLSVIWHLITQHVNLIVMAALTWTYFLIWPVAYVIGIPRWKPLDVYFKIYSHFVILQNIELLGVKLYFYGGFPDICDKEENSVIIANHQSECK</sequence>
<organism evidence="2 3">
    <name type="scientific">Tropilaelaps mercedesae</name>
    <dbReference type="NCBI Taxonomy" id="418985"/>
    <lineage>
        <taxon>Eukaryota</taxon>
        <taxon>Metazoa</taxon>
        <taxon>Ecdysozoa</taxon>
        <taxon>Arthropoda</taxon>
        <taxon>Chelicerata</taxon>
        <taxon>Arachnida</taxon>
        <taxon>Acari</taxon>
        <taxon>Parasitiformes</taxon>
        <taxon>Mesostigmata</taxon>
        <taxon>Gamasina</taxon>
        <taxon>Dermanyssoidea</taxon>
        <taxon>Laelapidae</taxon>
        <taxon>Tropilaelaps</taxon>
    </lineage>
</organism>
<dbReference type="GO" id="GO:0016746">
    <property type="term" value="F:acyltransferase activity"/>
    <property type="evidence" value="ECO:0007669"/>
    <property type="project" value="UniProtKB-KW"/>
</dbReference>
<gene>
    <name evidence="2" type="ORF">BIW11_06511</name>
</gene>
<comment type="caution">
    <text evidence="2">The sequence shown here is derived from an EMBL/GenBank/DDBJ whole genome shotgun (WGS) entry which is preliminary data.</text>
</comment>
<dbReference type="SUPFAM" id="SSF69593">
    <property type="entry name" value="Glycerol-3-phosphate (1)-acyltransferase"/>
    <property type="match status" value="1"/>
</dbReference>